<keyword evidence="4" id="KW-0539">Nucleus</keyword>
<sequence length="426" mass="45096">MKSSGIKAGGVSAIKQEVNNEAPPSSDASSRTAPTRKFTPTLVARRRKTEESSSSSDISFLSADAAATSDDAFAGLIKQASKEGGFGVGHGRGRGRSSMQKFQVTFSGGSGSIDPSQMPLAPRKFSRPFPGGFPPFAPGSRPGFPGIKSEPGSNNASEDPLRIKQEGLEDDLGAAEEGDGHPGSESNYPPGFDPRFAAPQKPRRALLDYRQYYPIIVPLRTPGAEFYDPPELDNIQRAPPVPDDTWTTTTATGEAAEETVAAALGLEEDNNDEESGQIFLVQMPAAMPIGVPEAALETRKQQAMSSAAAASAGRKGAAEAADVAAQRMHSQAAKVHELPSGFLGKLVVFKSGKVCLKMGDVLLDVSQGLKSEHRQDVAAINPQTKHCVFVGDVTQRLVISPNLDQLIFDLPVPEKWGVSEMEGVRG</sequence>
<dbReference type="GO" id="GO:0005666">
    <property type="term" value="C:RNA polymerase III complex"/>
    <property type="evidence" value="ECO:0007669"/>
    <property type="project" value="InterPro"/>
</dbReference>
<dbReference type="AlphaFoldDB" id="A0A7S0UXZ5"/>
<feature type="region of interest" description="Disordered" evidence="5">
    <location>
        <begin position="105"/>
        <end position="198"/>
    </location>
</feature>
<evidence type="ECO:0000256" key="5">
    <source>
        <dbReference type="SAM" id="MobiDB-lite"/>
    </source>
</evidence>
<keyword evidence="3" id="KW-0804">Transcription</keyword>
<evidence type="ECO:0000256" key="2">
    <source>
        <dbReference type="ARBA" id="ARBA00022478"/>
    </source>
</evidence>
<feature type="compositionally biased region" description="Polar residues" evidence="5">
    <location>
        <begin position="17"/>
        <end position="33"/>
    </location>
</feature>
<feature type="region of interest" description="Disordered" evidence="5">
    <location>
        <begin position="1"/>
        <end position="58"/>
    </location>
</feature>
<dbReference type="GO" id="GO:0042797">
    <property type="term" value="P:tRNA transcription by RNA polymerase III"/>
    <property type="evidence" value="ECO:0007669"/>
    <property type="project" value="TreeGrafter"/>
</dbReference>
<proteinExistence type="predicted"/>
<evidence type="ECO:0000256" key="3">
    <source>
        <dbReference type="ARBA" id="ARBA00023163"/>
    </source>
</evidence>
<dbReference type="GO" id="GO:0003677">
    <property type="term" value="F:DNA binding"/>
    <property type="evidence" value="ECO:0007669"/>
    <property type="project" value="InterPro"/>
</dbReference>
<name>A0A7S0UXZ5_9CHLO</name>
<feature type="compositionally biased region" description="Acidic residues" evidence="5">
    <location>
        <begin position="168"/>
        <end position="177"/>
    </location>
</feature>
<reference evidence="6" key="1">
    <citation type="submission" date="2021-01" db="EMBL/GenBank/DDBJ databases">
        <authorList>
            <person name="Corre E."/>
            <person name="Pelletier E."/>
            <person name="Niang G."/>
            <person name="Scheremetjew M."/>
            <person name="Finn R."/>
            <person name="Kale V."/>
            <person name="Holt S."/>
            <person name="Cochrane G."/>
            <person name="Meng A."/>
            <person name="Brown T."/>
            <person name="Cohen L."/>
        </authorList>
    </citation>
    <scope>NUCLEOTIDE SEQUENCE</scope>
    <source>
        <strain evidence="6">SAG 63-3</strain>
    </source>
</reference>
<accession>A0A7S0UXZ5</accession>
<dbReference type="InterPro" id="IPR007811">
    <property type="entry name" value="RPC4"/>
</dbReference>
<evidence type="ECO:0000256" key="1">
    <source>
        <dbReference type="ARBA" id="ARBA00004123"/>
    </source>
</evidence>
<dbReference type="EMBL" id="HBFM01013659">
    <property type="protein sequence ID" value="CAD8772138.1"/>
    <property type="molecule type" value="Transcribed_RNA"/>
</dbReference>
<dbReference type="Pfam" id="PF05132">
    <property type="entry name" value="RNA_pol_Rpc4"/>
    <property type="match status" value="1"/>
</dbReference>
<evidence type="ECO:0000313" key="6">
    <source>
        <dbReference type="EMBL" id="CAD8772138.1"/>
    </source>
</evidence>
<evidence type="ECO:0008006" key="7">
    <source>
        <dbReference type="Google" id="ProtNLM"/>
    </source>
</evidence>
<dbReference type="PANTHER" id="PTHR13408">
    <property type="entry name" value="DNA-DIRECTED RNA POLYMERASE III"/>
    <property type="match status" value="1"/>
</dbReference>
<protein>
    <recommendedName>
        <fullName evidence="7">DNA-directed RNA polymerase III subunit RPC4</fullName>
    </recommendedName>
</protein>
<organism evidence="6">
    <name type="scientific">Polytomella parva</name>
    <dbReference type="NCBI Taxonomy" id="51329"/>
    <lineage>
        <taxon>Eukaryota</taxon>
        <taxon>Viridiplantae</taxon>
        <taxon>Chlorophyta</taxon>
        <taxon>core chlorophytes</taxon>
        <taxon>Chlorophyceae</taxon>
        <taxon>CS clade</taxon>
        <taxon>Chlamydomonadales</taxon>
        <taxon>Chlamydomonadaceae</taxon>
        <taxon>Polytomella</taxon>
    </lineage>
</organism>
<evidence type="ECO:0000256" key="4">
    <source>
        <dbReference type="ARBA" id="ARBA00023242"/>
    </source>
</evidence>
<comment type="subcellular location">
    <subcellularLocation>
        <location evidence="1">Nucleus</location>
    </subcellularLocation>
</comment>
<gene>
    <name evidence="6" type="ORF">PPAR00522_LOCUS8543</name>
</gene>
<keyword evidence="2" id="KW-0240">DNA-directed RNA polymerase</keyword>
<dbReference type="PANTHER" id="PTHR13408:SF0">
    <property type="entry name" value="DNA-DIRECTED RNA POLYMERASE III SUBUNIT RPC4"/>
    <property type="match status" value="1"/>
</dbReference>